<reference evidence="9" key="1">
    <citation type="journal article" date="2019" name="Int. J. Syst. Evol. Microbiol.">
        <title>The Global Catalogue of Microorganisms (GCM) 10K type strain sequencing project: providing services to taxonomists for standard genome sequencing and annotation.</title>
        <authorList>
            <consortium name="The Broad Institute Genomics Platform"/>
            <consortium name="The Broad Institute Genome Sequencing Center for Infectious Disease"/>
            <person name="Wu L."/>
            <person name="Ma J."/>
        </authorList>
    </citation>
    <scope>NUCLEOTIDE SEQUENCE [LARGE SCALE GENOMIC DNA]</scope>
    <source>
        <strain evidence="9">JCM 17986</strain>
    </source>
</reference>
<keyword evidence="1" id="KW-0229">DNA integration</keyword>
<dbReference type="Pfam" id="PF14659">
    <property type="entry name" value="Phage_int_SAM_3"/>
    <property type="match status" value="1"/>
</dbReference>
<keyword evidence="9" id="KW-1185">Reference proteome</keyword>
<dbReference type="InterPro" id="IPR011010">
    <property type="entry name" value="DNA_brk_join_enz"/>
</dbReference>
<proteinExistence type="predicted"/>
<evidence type="ECO:0000256" key="2">
    <source>
        <dbReference type="ARBA" id="ARBA00023125"/>
    </source>
</evidence>
<dbReference type="Gene3D" id="1.10.150.130">
    <property type="match status" value="1"/>
</dbReference>
<evidence type="ECO:0000256" key="3">
    <source>
        <dbReference type="ARBA" id="ARBA00023172"/>
    </source>
</evidence>
<dbReference type="InterPro" id="IPR010998">
    <property type="entry name" value="Integrase_recombinase_N"/>
</dbReference>
<protein>
    <submittedName>
        <fullName evidence="8">Site-specific integrase</fullName>
    </submittedName>
</protein>
<dbReference type="SUPFAM" id="SSF56349">
    <property type="entry name" value="DNA breaking-rejoining enzymes"/>
    <property type="match status" value="1"/>
</dbReference>
<keyword evidence="3" id="KW-0233">DNA recombination</keyword>
<evidence type="ECO:0000313" key="9">
    <source>
        <dbReference type="Proteomes" id="UP001500466"/>
    </source>
</evidence>
<dbReference type="Pfam" id="PF00589">
    <property type="entry name" value="Phage_integrase"/>
    <property type="match status" value="1"/>
</dbReference>
<evidence type="ECO:0000256" key="1">
    <source>
        <dbReference type="ARBA" id="ARBA00022908"/>
    </source>
</evidence>
<dbReference type="Gene3D" id="1.10.443.10">
    <property type="entry name" value="Intergrase catalytic core"/>
    <property type="match status" value="1"/>
</dbReference>
<evidence type="ECO:0000313" key="8">
    <source>
        <dbReference type="EMBL" id="GAA4994960.1"/>
    </source>
</evidence>
<dbReference type="Proteomes" id="UP001500466">
    <property type="component" value="Unassembled WGS sequence"/>
</dbReference>
<dbReference type="InterPro" id="IPR013762">
    <property type="entry name" value="Integrase-like_cat_sf"/>
</dbReference>
<evidence type="ECO:0000259" key="7">
    <source>
        <dbReference type="PROSITE" id="PS51900"/>
    </source>
</evidence>
<organism evidence="8 9">
    <name type="scientific">Yinghuangia aomiensis</name>
    <dbReference type="NCBI Taxonomy" id="676205"/>
    <lineage>
        <taxon>Bacteria</taxon>
        <taxon>Bacillati</taxon>
        <taxon>Actinomycetota</taxon>
        <taxon>Actinomycetes</taxon>
        <taxon>Kitasatosporales</taxon>
        <taxon>Streptomycetaceae</taxon>
        <taxon>Yinghuangia</taxon>
    </lineage>
</organism>
<keyword evidence="2 4" id="KW-0238">DNA-binding</keyword>
<dbReference type="InterPro" id="IPR044068">
    <property type="entry name" value="CB"/>
</dbReference>
<dbReference type="PANTHER" id="PTHR30349">
    <property type="entry name" value="PHAGE INTEGRASE-RELATED"/>
    <property type="match status" value="1"/>
</dbReference>
<name>A0ABP9ID51_9ACTN</name>
<gene>
    <name evidence="8" type="ORF">GCM10023205_80010</name>
</gene>
<dbReference type="EMBL" id="BAABHS010000054">
    <property type="protein sequence ID" value="GAA4994960.1"/>
    <property type="molecule type" value="Genomic_DNA"/>
</dbReference>
<feature type="region of interest" description="Disordered" evidence="5">
    <location>
        <begin position="368"/>
        <end position="448"/>
    </location>
</feature>
<evidence type="ECO:0000256" key="4">
    <source>
        <dbReference type="PROSITE-ProRule" id="PRU01248"/>
    </source>
</evidence>
<comment type="caution">
    <text evidence="8">The sequence shown here is derived from an EMBL/GenBank/DDBJ whole genome shotgun (WGS) entry which is preliminary data.</text>
</comment>
<dbReference type="PROSITE" id="PS51900">
    <property type="entry name" value="CB"/>
    <property type="match status" value="1"/>
</dbReference>
<dbReference type="CDD" id="cd01189">
    <property type="entry name" value="INT_ICEBs1_C_like"/>
    <property type="match status" value="1"/>
</dbReference>
<accession>A0ABP9ID51</accession>
<evidence type="ECO:0000256" key="5">
    <source>
        <dbReference type="SAM" id="MobiDB-lite"/>
    </source>
</evidence>
<feature type="domain" description="Tyr recombinase" evidence="6">
    <location>
        <begin position="123"/>
        <end position="323"/>
    </location>
</feature>
<dbReference type="InterPro" id="IPR004107">
    <property type="entry name" value="Integrase_SAM-like_N"/>
</dbReference>
<dbReference type="PANTHER" id="PTHR30349:SF91">
    <property type="entry name" value="INTA PROTEIN"/>
    <property type="match status" value="1"/>
</dbReference>
<evidence type="ECO:0000259" key="6">
    <source>
        <dbReference type="PROSITE" id="PS51898"/>
    </source>
</evidence>
<dbReference type="InterPro" id="IPR002104">
    <property type="entry name" value="Integrase_catalytic"/>
</dbReference>
<dbReference type="PROSITE" id="PS51898">
    <property type="entry name" value="TYR_RECOMBINASE"/>
    <property type="match status" value="1"/>
</dbReference>
<dbReference type="InterPro" id="IPR050090">
    <property type="entry name" value="Tyrosine_recombinase_XerCD"/>
</dbReference>
<feature type="domain" description="Core-binding (CB)" evidence="7">
    <location>
        <begin position="20"/>
        <end position="102"/>
    </location>
</feature>
<sequence length="448" mass="48951">MALRRVLDGEAGGYDADPNQTVEEYLEGWLAAKELTLKPRTYARYRDYVTNDLIPALGTLRLDDLGHRQILALVRRQLAAGRGRTTVYRCMATLSSALGDAVRHHRLASNPASPPVMRRPPSPERVVWTAGEAARFLEYAHVHDPLMGDLCEVLIGTGMRKGEALGLHWDDVHLDAGVLYVRYTLSCVDNNRLVVTSPKTRNSRNWAAISGRVGEALQRRAAQQRRDAADPRSGQFADLVFTRPDGRPLRPQTLLDRFRRLSAEAGLPRITMHDLRHLAATLTIAAGVPLVVVSKTLRHSTLSTTANIYAHLTRPAARAAVVTIQRVLAQAEEHLATGGLLSSARGALPPEPRGWLRQVTDLMNPTRAAARPPFEPATTLRPPEDAGREGGAADLTLFDGESVNGAGRPVPECDHPATTTPTDTGKAALSSWRERPPTCVNAGRDDRI</sequence>